<feature type="region of interest" description="Disordered" evidence="6">
    <location>
        <begin position="300"/>
        <end position="354"/>
    </location>
</feature>
<dbReference type="InterPro" id="IPR011009">
    <property type="entry name" value="Kinase-like_dom_sf"/>
</dbReference>
<dbReference type="Gene3D" id="3.30.200.20">
    <property type="entry name" value="Phosphorylase Kinase, domain 1"/>
    <property type="match status" value="1"/>
</dbReference>
<keyword evidence="4 8" id="KW-0418">Kinase</keyword>
<dbReference type="PANTHER" id="PTHR43671">
    <property type="entry name" value="SERINE/THREONINE-PROTEIN KINASE NEK"/>
    <property type="match status" value="1"/>
</dbReference>
<dbReference type="PANTHER" id="PTHR43671:SF13">
    <property type="entry name" value="SERINE_THREONINE-PROTEIN KINASE NEK2"/>
    <property type="match status" value="1"/>
</dbReference>
<protein>
    <recommendedName>
        <fullName evidence="1">non-specific serine/threonine protein kinase</fullName>
        <ecNumber evidence="1">2.7.11.1</ecNumber>
    </recommendedName>
</protein>
<evidence type="ECO:0000256" key="1">
    <source>
        <dbReference type="ARBA" id="ARBA00012513"/>
    </source>
</evidence>
<dbReference type="SUPFAM" id="SSF56112">
    <property type="entry name" value="Protein kinase-like (PK-like)"/>
    <property type="match status" value="1"/>
</dbReference>
<dbReference type="Proteomes" id="UP000662747">
    <property type="component" value="Chromosome"/>
</dbReference>
<feature type="compositionally biased region" description="Low complexity" evidence="6">
    <location>
        <begin position="421"/>
        <end position="437"/>
    </location>
</feature>
<dbReference type="InterPro" id="IPR008271">
    <property type="entry name" value="Ser/Thr_kinase_AS"/>
</dbReference>
<name>A0ABX7NZM3_9BACT</name>
<dbReference type="SMART" id="SM00220">
    <property type="entry name" value="S_TKc"/>
    <property type="match status" value="1"/>
</dbReference>
<evidence type="ECO:0000256" key="2">
    <source>
        <dbReference type="ARBA" id="ARBA00022679"/>
    </source>
</evidence>
<proteinExistence type="predicted"/>
<dbReference type="GO" id="GO:0004674">
    <property type="term" value="F:protein serine/threonine kinase activity"/>
    <property type="evidence" value="ECO:0007669"/>
    <property type="project" value="UniProtKB-KW"/>
</dbReference>
<sequence length="614" mass="67103">MRAEHPLALRPGMTVGPWHILAPLGSGSFGIVFQVEHAGQRHALKFALRGPGSDDLNHTDARAAKELACLLQAIHPNVARVWAHGRWPDVRTGYHYVVMDFVEGATLNDWVKQARPSARRVARLFARLARTLGELHARDVFHRDLKPSNILVRAADEEPVLVDFGSADHAEALPLTESTLPPGTTQYRSPEALRFHREHHDRPDARYPFRATDDLYALGVTLHEVLTGTPAFSPSLPREVLIEHIEERLPPLPSQVNPRVPAELEAITLRLVQKRARERFPHGESLHAAFEEALRAAGPRWDEPLFPGDGPLPKGRSRNSPAPGLPPGPPSPLMERASHRESGSDTAHDGPRSPRLSSWHLVGAAVLLGLLTLLGWKRVGASHAPERHQAPVSGARPGAGDSTGEQPPWSDAGMDTREEMSTTPTTPGTPKTSAASPGAVKRALPACIAGVAAAASLHCASTTYATPVGEHPRRNEPCSPNAMRNMDKLLRKFRGTYSLPLIGTAQLDYHQDYVDGDVLVGGLRTGAISSIVRNPGAFPSGTILYGWAWVNGENAEIQWFEADVPRFGKEFASRITVCARVGDERRRTVRHAPGSTSKEPVWVRTDDYVVVDQW</sequence>
<evidence type="ECO:0000313" key="9">
    <source>
        <dbReference type="Proteomes" id="UP000662747"/>
    </source>
</evidence>
<evidence type="ECO:0000256" key="3">
    <source>
        <dbReference type="ARBA" id="ARBA00022741"/>
    </source>
</evidence>
<evidence type="ECO:0000256" key="6">
    <source>
        <dbReference type="SAM" id="MobiDB-lite"/>
    </source>
</evidence>
<accession>A0ABX7NZM3</accession>
<gene>
    <name evidence="8" type="ORF">JY651_41100</name>
</gene>
<feature type="domain" description="Protein kinase" evidence="7">
    <location>
        <begin position="18"/>
        <end position="290"/>
    </location>
</feature>
<feature type="region of interest" description="Disordered" evidence="6">
    <location>
        <begin position="383"/>
        <end position="437"/>
    </location>
</feature>
<dbReference type="Gene3D" id="1.10.510.10">
    <property type="entry name" value="Transferase(Phosphotransferase) domain 1"/>
    <property type="match status" value="1"/>
</dbReference>
<evidence type="ECO:0000313" key="8">
    <source>
        <dbReference type="EMBL" id="QSQ21518.1"/>
    </source>
</evidence>
<reference evidence="8 9" key="1">
    <citation type="submission" date="2021-02" db="EMBL/GenBank/DDBJ databases">
        <title>De Novo genome assembly of isolated myxobacteria.</title>
        <authorList>
            <person name="Stevens D.C."/>
        </authorList>
    </citation>
    <scope>NUCLEOTIDE SEQUENCE [LARGE SCALE GENOMIC DNA]</scope>
    <source>
        <strain evidence="9">SCPEA02</strain>
    </source>
</reference>
<keyword evidence="3" id="KW-0547">Nucleotide-binding</keyword>
<keyword evidence="5" id="KW-0067">ATP-binding</keyword>
<dbReference type="InterPro" id="IPR050660">
    <property type="entry name" value="NEK_Ser/Thr_kinase"/>
</dbReference>
<dbReference type="Pfam" id="PF00069">
    <property type="entry name" value="Pkinase"/>
    <property type="match status" value="1"/>
</dbReference>
<evidence type="ECO:0000259" key="7">
    <source>
        <dbReference type="PROSITE" id="PS50011"/>
    </source>
</evidence>
<dbReference type="EMBL" id="CP071090">
    <property type="protein sequence ID" value="QSQ21518.1"/>
    <property type="molecule type" value="Genomic_DNA"/>
</dbReference>
<keyword evidence="2" id="KW-0808">Transferase</keyword>
<dbReference type="PROSITE" id="PS00108">
    <property type="entry name" value="PROTEIN_KINASE_ST"/>
    <property type="match status" value="1"/>
</dbReference>
<keyword evidence="9" id="KW-1185">Reference proteome</keyword>
<feature type="compositionally biased region" description="Basic and acidic residues" evidence="6">
    <location>
        <begin position="336"/>
        <end position="352"/>
    </location>
</feature>
<dbReference type="CDD" id="cd14014">
    <property type="entry name" value="STKc_PknB_like"/>
    <property type="match status" value="1"/>
</dbReference>
<dbReference type="EC" id="2.7.11.1" evidence="1"/>
<dbReference type="InterPro" id="IPR000719">
    <property type="entry name" value="Prot_kinase_dom"/>
</dbReference>
<evidence type="ECO:0000256" key="4">
    <source>
        <dbReference type="ARBA" id="ARBA00022777"/>
    </source>
</evidence>
<dbReference type="RefSeq" id="WP_206723095.1">
    <property type="nucleotide sequence ID" value="NZ_CP071090.1"/>
</dbReference>
<keyword evidence="8" id="KW-0723">Serine/threonine-protein kinase</keyword>
<feature type="compositionally biased region" description="Pro residues" evidence="6">
    <location>
        <begin position="323"/>
        <end position="332"/>
    </location>
</feature>
<dbReference type="PROSITE" id="PS50011">
    <property type="entry name" value="PROTEIN_KINASE_DOM"/>
    <property type="match status" value="1"/>
</dbReference>
<organism evidence="8 9">
    <name type="scientific">Pyxidicoccus parkwayensis</name>
    <dbReference type="NCBI Taxonomy" id="2813578"/>
    <lineage>
        <taxon>Bacteria</taxon>
        <taxon>Pseudomonadati</taxon>
        <taxon>Myxococcota</taxon>
        <taxon>Myxococcia</taxon>
        <taxon>Myxococcales</taxon>
        <taxon>Cystobacterineae</taxon>
        <taxon>Myxococcaceae</taxon>
        <taxon>Pyxidicoccus</taxon>
    </lineage>
</organism>
<evidence type="ECO:0000256" key="5">
    <source>
        <dbReference type="ARBA" id="ARBA00022840"/>
    </source>
</evidence>